<dbReference type="Proteomes" id="UP001157502">
    <property type="component" value="Chromosome 24"/>
</dbReference>
<accession>A0ACC2FNU4</accession>
<evidence type="ECO:0000313" key="2">
    <source>
        <dbReference type="Proteomes" id="UP001157502"/>
    </source>
</evidence>
<comment type="caution">
    <text evidence="1">The sequence shown here is derived from an EMBL/GenBank/DDBJ whole genome shotgun (WGS) entry which is preliminary data.</text>
</comment>
<proteinExistence type="predicted"/>
<evidence type="ECO:0000313" key="1">
    <source>
        <dbReference type="EMBL" id="KAJ7992895.1"/>
    </source>
</evidence>
<dbReference type="EMBL" id="CM055751">
    <property type="protein sequence ID" value="KAJ7992895.1"/>
    <property type="molecule type" value="Genomic_DNA"/>
</dbReference>
<protein>
    <submittedName>
        <fullName evidence="1">Uncharacterized protein</fullName>
    </submittedName>
</protein>
<reference evidence="1" key="1">
    <citation type="submission" date="2021-05" db="EMBL/GenBank/DDBJ databases">
        <authorList>
            <person name="Pan Q."/>
            <person name="Jouanno E."/>
            <person name="Zahm M."/>
            <person name="Klopp C."/>
            <person name="Cabau C."/>
            <person name="Louis A."/>
            <person name="Berthelot C."/>
            <person name="Parey E."/>
            <person name="Roest Crollius H."/>
            <person name="Montfort J."/>
            <person name="Robinson-Rechavi M."/>
            <person name="Bouchez O."/>
            <person name="Lampietro C."/>
            <person name="Lopez Roques C."/>
            <person name="Donnadieu C."/>
            <person name="Postlethwait J."/>
            <person name="Bobe J."/>
            <person name="Dillon D."/>
            <person name="Chandos A."/>
            <person name="von Hippel F."/>
            <person name="Guiguen Y."/>
        </authorList>
    </citation>
    <scope>NUCLEOTIDE SEQUENCE</scope>
    <source>
        <strain evidence="1">YG-Jan2019</strain>
    </source>
</reference>
<organism evidence="1 2">
    <name type="scientific">Dallia pectoralis</name>
    <name type="common">Alaska blackfish</name>
    <dbReference type="NCBI Taxonomy" id="75939"/>
    <lineage>
        <taxon>Eukaryota</taxon>
        <taxon>Metazoa</taxon>
        <taxon>Chordata</taxon>
        <taxon>Craniata</taxon>
        <taxon>Vertebrata</taxon>
        <taxon>Euteleostomi</taxon>
        <taxon>Actinopterygii</taxon>
        <taxon>Neopterygii</taxon>
        <taxon>Teleostei</taxon>
        <taxon>Protacanthopterygii</taxon>
        <taxon>Esociformes</taxon>
        <taxon>Umbridae</taxon>
        <taxon>Dallia</taxon>
    </lineage>
</organism>
<keyword evidence="2" id="KW-1185">Reference proteome</keyword>
<name>A0ACC2FNU4_DALPE</name>
<sequence length="85" mass="9670">MEKLSWAQENDITAEKTDEKVCQCRGIVCKGLRCERVLGFSRFVCVCNVAYGSWSQLQGEWKPVKHINLTDKAWDSFHLALHLGG</sequence>
<gene>
    <name evidence="1" type="ORF">DPEC_G00266820</name>
</gene>